<dbReference type="InterPro" id="IPR002035">
    <property type="entry name" value="VWF_A"/>
</dbReference>
<dbReference type="EMBL" id="UINC01001105">
    <property type="protein sequence ID" value="SUZ70949.1"/>
    <property type="molecule type" value="Genomic_DNA"/>
</dbReference>
<dbReference type="SUPFAM" id="SSF53300">
    <property type="entry name" value="vWA-like"/>
    <property type="match status" value="1"/>
</dbReference>
<accession>A0A381PY90</accession>
<evidence type="ECO:0000313" key="6">
    <source>
        <dbReference type="EMBL" id="SUZ70949.1"/>
    </source>
</evidence>
<dbReference type="PANTHER" id="PTHR22550">
    <property type="entry name" value="SPORE GERMINATION PROTEIN"/>
    <property type="match status" value="1"/>
</dbReference>
<proteinExistence type="predicted"/>
<dbReference type="Pfam" id="PF00092">
    <property type="entry name" value="VWA"/>
    <property type="match status" value="1"/>
</dbReference>
<evidence type="ECO:0000256" key="3">
    <source>
        <dbReference type="ARBA" id="ARBA00022989"/>
    </source>
</evidence>
<sequence length="285" mass="30443">MLVARGTEAKRVSLRAWIGRVLELTPLLLRGVGVTAVIVALAQPQLIETFEEPVAEGVGIAVAIDLSTSMGARDMSRRGSRMQAAKQTILEFLEGRTDDVGVVSFGGEALTRVPLTHDHYVVRAAIQNLDSRLLLDGTDIAAAITAGAGLLRDAPHSSKILILLTDGAHNGEGLEPSRAARAAAAFGVRIYAIAMGTDYMLRDLLVEMETVLTQAASITGGRYFRATDLNALEEVYEEIDRLAAPSEEIIERTEATPIGLWVLLASLPVLLLGAALRGSRWGVLP</sequence>
<dbReference type="InterPro" id="IPR050768">
    <property type="entry name" value="UPF0353/GerABKA_families"/>
</dbReference>
<dbReference type="AlphaFoldDB" id="A0A381PY90"/>
<dbReference type="PROSITE" id="PS50234">
    <property type="entry name" value="VWFA"/>
    <property type="match status" value="1"/>
</dbReference>
<protein>
    <recommendedName>
        <fullName evidence="5">VWFA domain-containing protein</fullName>
    </recommendedName>
</protein>
<evidence type="ECO:0000256" key="4">
    <source>
        <dbReference type="ARBA" id="ARBA00023136"/>
    </source>
</evidence>
<evidence type="ECO:0000256" key="2">
    <source>
        <dbReference type="ARBA" id="ARBA00022692"/>
    </source>
</evidence>
<dbReference type="PANTHER" id="PTHR22550:SF5">
    <property type="entry name" value="LEUCINE ZIPPER PROTEIN 4"/>
    <property type="match status" value="1"/>
</dbReference>
<feature type="domain" description="VWFA" evidence="5">
    <location>
        <begin position="59"/>
        <end position="239"/>
    </location>
</feature>
<evidence type="ECO:0000259" key="5">
    <source>
        <dbReference type="PROSITE" id="PS50234"/>
    </source>
</evidence>
<keyword evidence="3" id="KW-1133">Transmembrane helix</keyword>
<keyword evidence="4" id="KW-0472">Membrane</keyword>
<evidence type="ECO:0000256" key="1">
    <source>
        <dbReference type="ARBA" id="ARBA00022475"/>
    </source>
</evidence>
<keyword evidence="2" id="KW-0812">Transmembrane</keyword>
<name>A0A381PY90_9ZZZZ</name>
<dbReference type="InterPro" id="IPR036465">
    <property type="entry name" value="vWFA_dom_sf"/>
</dbReference>
<gene>
    <name evidence="6" type="ORF">METZ01_LOCUS23803</name>
</gene>
<reference evidence="6" key="1">
    <citation type="submission" date="2018-05" db="EMBL/GenBank/DDBJ databases">
        <authorList>
            <person name="Lanie J.A."/>
            <person name="Ng W.-L."/>
            <person name="Kazmierczak K.M."/>
            <person name="Andrzejewski T.M."/>
            <person name="Davidsen T.M."/>
            <person name="Wayne K.J."/>
            <person name="Tettelin H."/>
            <person name="Glass J.I."/>
            <person name="Rusch D."/>
            <person name="Podicherti R."/>
            <person name="Tsui H.-C.T."/>
            <person name="Winkler M.E."/>
        </authorList>
    </citation>
    <scope>NUCLEOTIDE SEQUENCE</scope>
</reference>
<dbReference type="Gene3D" id="3.40.50.410">
    <property type="entry name" value="von Willebrand factor, type A domain"/>
    <property type="match status" value="1"/>
</dbReference>
<organism evidence="6">
    <name type="scientific">marine metagenome</name>
    <dbReference type="NCBI Taxonomy" id="408172"/>
    <lineage>
        <taxon>unclassified sequences</taxon>
        <taxon>metagenomes</taxon>
        <taxon>ecological metagenomes</taxon>
    </lineage>
</organism>
<keyword evidence="1" id="KW-1003">Cell membrane</keyword>
<dbReference type="SMART" id="SM00327">
    <property type="entry name" value="VWA"/>
    <property type="match status" value="1"/>
</dbReference>